<evidence type="ECO:0000256" key="3">
    <source>
        <dbReference type="PROSITE-ProRule" id="PRU00339"/>
    </source>
</evidence>
<dbReference type="InterPro" id="IPR050498">
    <property type="entry name" value="Ycf3"/>
</dbReference>
<sequence>MKQYVIPAFLLLLLACKQNEKKGTQQESAIPETAQKLYNQVAQYPDSTALRIQLVNTLDSIGALTPALAQMDSLIARDSLNFGIWFHKAQLSEKAGDTSGALRSYDKAARIYPSPDALLSMANLFAEKKDERSIILCDQVEKLRLGREYLAHCSFIKGVYYARTGELVKALTSLDRCIANDYQYMEAYMEKGFVYYDTKQADKAIAVFNQAIAIRPTYADAFYWLGKTYEQKNDKESAVKEYQRALVLDPSIQEATDALRRLGAS</sequence>
<dbReference type="AlphaFoldDB" id="A0AAT9GHJ8"/>
<dbReference type="GO" id="GO:0009279">
    <property type="term" value="C:cell outer membrane"/>
    <property type="evidence" value="ECO:0007669"/>
    <property type="project" value="TreeGrafter"/>
</dbReference>
<accession>A0AAT9GHJ8</accession>
<keyword evidence="1" id="KW-0677">Repeat</keyword>
<dbReference type="SMART" id="SM00028">
    <property type="entry name" value="TPR"/>
    <property type="match status" value="4"/>
</dbReference>
<dbReference type="RefSeq" id="WP_353550411.1">
    <property type="nucleotide sequence ID" value="NZ_AP029612.1"/>
</dbReference>
<dbReference type="Pfam" id="PF13432">
    <property type="entry name" value="TPR_16"/>
    <property type="match status" value="1"/>
</dbReference>
<dbReference type="PROSITE" id="PS51257">
    <property type="entry name" value="PROKAR_LIPOPROTEIN"/>
    <property type="match status" value="1"/>
</dbReference>
<evidence type="ECO:0000256" key="1">
    <source>
        <dbReference type="ARBA" id="ARBA00022737"/>
    </source>
</evidence>
<dbReference type="InterPro" id="IPR011990">
    <property type="entry name" value="TPR-like_helical_dom_sf"/>
</dbReference>
<dbReference type="SUPFAM" id="SSF48452">
    <property type="entry name" value="TPR-like"/>
    <property type="match status" value="1"/>
</dbReference>
<name>A0AAT9GHJ8_9BACT</name>
<evidence type="ECO:0000313" key="4">
    <source>
        <dbReference type="EMBL" id="BFG70122.1"/>
    </source>
</evidence>
<dbReference type="PROSITE" id="PS50005">
    <property type="entry name" value="TPR"/>
    <property type="match status" value="2"/>
</dbReference>
<dbReference type="EMBL" id="AP029612">
    <property type="protein sequence ID" value="BFG70122.1"/>
    <property type="molecule type" value="Genomic_DNA"/>
</dbReference>
<proteinExistence type="predicted"/>
<gene>
    <name evidence="4" type="ORF">KACHI17_10030</name>
</gene>
<dbReference type="GO" id="GO:0046813">
    <property type="term" value="P:receptor-mediated virion attachment to host cell"/>
    <property type="evidence" value="ECO:0007669"/>
    <property type="project" value="TreeGrafter"/>
</dbReference>
<dbReference type="Gene3D" id="1.25.40.10">
    <property type="entry name" value="Tetratricopeptide repeat domain"/>
    <property type="match status" value="2"/>
</dbReference>
<reference evidence="4" key="1">
    <citation type="submission" date="2024-02" db="EMBL/GenBank/DDBJ databases">
        <title>Sediminibacterium planktonica sp. nov. and Sediminibacterium longus sp. nov., isolated from surface lake and river water.</title>
        <authorList>
            <person name="Watanabe K."/>
            <person name="Takemine S."/>
            <person name="Ishii Y."/>
            <person name="Ogata Y."/>
            <person name="Shindo C."/>
            <person name="Suda W."/>
        </authorList>
    </citation>
    <scope>NUCLEOTIDE SEQUENCE</scope>
    <source>
        <strain evidence="4">KACHI17</strain>
    </source>
</reference>
<dbReference type="PROSITE" id="PS50293">
    <property type="entry name" value="TPR_REGION"/>
    <property type="match status" value="1"/>
</dbReference>
<dbReference type="PANTHER" id="PTHR44858:SF1">
    <property type="entry name" value="UDP-N-ACETYLGLUCOSAMINE--PEPTIDE N-ACETYLGLUCOSAMINYLTRANSFERASE SPINDLY-RELATED"/>
    <property type="match status" value="1"/>
</dbReference>
<organism evidence="4">
    <name type="scientific">Sediminibacterium sp. KACHI17</name>
    <dbReference type="NCBI Taxonomy" id="1751071"/>
    <lineage>
        <taxon>Bacteria</taxon>
        <taxon>Pseudomonadati</taxon>
        <taxon>Bacteroidota</taxon>
        <taxon>Chitinophagia</taxon>
        <taxon>Chitinophagales</taxon>
        <taxon>Chitinophagaceae</taxon>
        <taxon>Sediminibacterium</taxon>
    </lineage>
</organism>
<dbReference type="InterPro" id="IPR019734">
    <property type="entry name" value="TPR_rpt"/>
</dbReference>
<protein>
    <recommendedName>
        <fullName evidence="5">Tetratricopeptide repeat protein</fullName>
    </recommendedName>
</protein>
<keyword evidence="2 3" id="KW-0802">TPR repeat</keyword>
<feature type="repeat" description="TPR" evidence="3">
    <location>
        <begin position="219"/>
        <end position="252"/>
    </location>
</feature>
<feature type="repeat" description="TPR" evidence="3">
    <location>
        <begin position="185"/>
        <end position="218"/>
    </location>
</feature>
<dbReference type="Pfam" id="PF13414">
    <property type="entry name" value="TPR_11"/>
    <property type="match status" value="1"/>
</dbReference>
<dbReference type="PANTHER" id="PTHR44858">
    <property type="entry name" value="TETRATRICOPEPTIDE REPEAT PROTEIN 6"/>
    <property type="match status" value="1"/>
</dbReference>
<evidence type="ECO:0008006" key="5">
    <source>
        <dbReference type="Google" id="ProtNLM"/>
    </source>
</evidence>
<evidence type="ECO:0000256" key="2">
    <source>
        <dbReference type="ARBA" id="ARBA00022803"/>
    </source>
</evidence>